<dbReference type="Pfam" id="PF00441">
    <property type="entry name" value="Acyl-CoA_dh_1"/>
    <property type="match status" value="1"/>
</dbReference>
<dbReference type="SUPFAM" id="SSF47203">
    <property type="entry name" value="Acyl-CoA dehydrogenase C-terminal domain-like"/>
    <property type="match status" value="1"/>
</dbReference>
<dbReference type="Gene3D" id="2.40.110.10">
    <property type="entry name" value="Butyryl-CoA Dehydrogenase, subunit A, domain 2"/>
    <property type="match status" value="1"/>
</dbReference>
<comment type="similarity">
    <text evidence="2 6">Belongs to the acyl-CoA dehydrogenase family.</text>
</comment>
<comment type="caution">
    <text evidence="10">The sequence shown here is derived from an EMBL/GenBank/DDBJ whole genome shotgun (WGS) entry which is preliminary data.</text>
</comment>
<dbReference type="PANTHER" id="PTHR48083:SF2">
    <property type="entry name" value="MEDIUM-CHAIN SPECIFIC ACYL-COA DEHYDROGENASE, MITOCHONDRIAL"/>
    <property type="match status" value="1"/>
</dbReference>
<keyword evidence="5 6" id="KW-0560">Oxidoreductase</keyword>
<dbReference type="Gene3D" id="1.20.140.10">
    <property type="entry name" value="Butyryl-CoA Dehydrogenase, subunit A, domain 3"/>
    <property type="match status" value="1"/>
</dbReference>
<evidence type="ECO:0000256" key="1">
    <source>
        <dbReference type="ARBA" id="ARBA00001974"/>
    </source>
</evidence>
<keyword evidence="3 6" id="KW-0285">Flavoprotein</keyword>
<sequence>MTVVAETARFCADVLTCAELPDGDTVYDDAHPLWQKFVAAGLANWWLPERYGGRAFSLGDSVEISARLSYHDPGFAFSAFLPILASRMLEFFGSAELAQRYLPELSGTGSFCATLGSEARAGSELTNTETTFRRHGDSLVINGHKQFSTNLAFARFCLVLARNADDERDFAVILVPGEAEGFRVEQRWRMSGLLGTGTYAATFTDCAVPAGNALNGNGIRVLEVGLNGSRILMAAMAIGMSRRIRDLSMEYAATKRLGGAPLSRNAVFGARMGQLEMELETIKSQCDRAARDYDELYLGARPAEKFLGQGVLKSAVVAKMHSGQVGWKIASAASEGFGGLGYTEQHEIQRLMRAMRHISIVEGSDDVLRDLIYGRYVRRASRRG</sequence>
<dbReference type="PIRSF" id="PIRSF016578">
    <property type="entry name" value="HsaA"/>
    <property type="match status" value="1"/>
</dbReference>
<proteinExistence type="inferred from homology"/>
<evidence type="ECO:0000313" key="10">
    <source>
        <dbReference type="EMBL" id="OLZ52391.1"/>
    </source>
</evidence>
<dbReference type="InterPro" id="IPR037069">
    <property type="entry name" value="AcylCoA_DH/ox_N_sf"/>
</dbReference>
<dbReference type="InterPro" id="IPR050741">
    <property type="entry name" value="Acyl-CoA_dehydrogenase"/>
</dbReference>
<dbReference type="GO" id="GO:0005737">
    <property type="term" value="C:cytoplasm"/>
    <property type="evidence" value="ECO:0007669"/>
    <property type="project" value="TreeGrafter"/>
</dbReference>
<dbReference type="InterPro" id="IPR009075">
    <property type="entry name" value="AcylCo_DH/oxidase_C"/>
</dbReference>
<evidence type="ECO:0000256" key="2">
    <source>
        <dbReference type="ARBA" id="ARBA00009347"/>
    </source>
</evidence>
<dbReference type="SUPFAM" id="SSF56645">
    <property type="entry name" value="Acyl-CoA dehydrogenase NM domain-like"/>
    <property type="match status" value="1"/>
</dbReference>
<dbReference type="GO" id="GO:0050660">
    <property type="term" value="F:flavin adenine dinucleotide binding"/>
    <property type="evidence" value="ECO:0007669"/>
    <property type="project" value="InterPro"/>
</dbReference>
<evidence type="ECO:0000259" key="8">
    <source>
        <dbReference type="Pfam" id="PF02770"/>
    </source>
</evidence>
<dbReference type="CDD" id="cd00567">
    <property type="entry name" value="ACAD"/>
    <property type="match status" value="1"/>
</dbReference>
<feature type="domain" description="Acyl-CoA dehydrogenase/oxidase N-terminal" evidence="9">
    <location>
        <begin position="7"/>
        <end position="105"/>
    </location>
</feature>
<dbReference type="InterPro" id="IPR046373">
    <property type="entry name" value="Acyl-CoA_Oxase/DH_mid-dom_sf"/>
</dbReference>
<dbReference type="Pfam" id="PF02770">
    <property type="entry name" value="Acyl-CoA_dh_M"/>
    <property type="match status" value="1"/>
</dbReference>
<dbReference type="STRING" id="76021.BS329_13785"/>
<comment type="cofactor">
    <cofactor evidence="1 6">
        <name>FAD</name>
        <dbReference type="ChEBI" id="CHEBI:57692"/>
    </cofactor>
</comment>
<keyword evidence="11" id="KW-1185">Reference proteome</keyword>
<keyword evidence="4 6" id="KW-0274">FAD</keyword>
<feature type="domain" description="Acyl-CoA dehydrogenase/oxidase C-terminal" evidence="7">
    <location>
        <begin position="216"/>
        <end position="373"/>
    </location>
</feature>
<accession>A0A1R0KUU7</accession>
<gene>
    <name evidence="10" type="ORF">BS329_13785</name>
</gene>
<feature type="domain" description="Acyl-CoA oxidase/dehydrogenase middle" evidence="8">
    <location>
        <begin position="115"/>
        <end position="206"/>
    </location>
</feature>
<dbReference type="Gene3D" id="1.10.540.10">
    <property type="entry name" value="Acyl-CoA dehydrogenase/oxidase, N-terminal domain"/>
    <property type="match status" value="1"/>
</dbReference>
<dbReference type="GO" id="GO:0033539">
    <property type="term" value="P:fatty acid beta-oxidation using acyl-CoA dehydrogenase"/>
    <property type="evidence" value="ECO:0007669"/>
    <property type="project" value="TreeGrafter"/>
</dbReference>
<evidence type="ECO:0000256" key="6">
    <source>
        <dbReference type="RuleBase" id="RU362125"/>
    </source>
</evidence>
<dbReference type="OrthoDB" id="3504175at2"/>
<evidence type="ECO:0000259" key="9">
    <source>
        <dbReference type="Pfam" id="PF02771"/>
    </source>
</evidence>
<evidence type="ECO:0000313" key="11">
    <source>
        <dbReference type="Proteomes" id="UP000187486"/>
    </source>
</evidence>
<protein>
    <recommendedName>
        <fullName evidence="12">Acyl-CoA dehydrogenase</fullName>
    </recommendedName>
</protein>
<evidence type="ECO:0000256" key="4">
    <source>
        <dbReference type="ARBA" id="ARBA00022827"/>
    </source>
</evidence>
<evidence type="ECO:0000259" key="7">
    <source>
        <dbReference type="Pfam" id="PF00441"/>
    </source>
</evidence>
<name>A0A1R0KUU7_9PSEU</name>
<dbReference type="EMBL" id="MQUQ01000006">
    <property type="protein sequence ID" value="OLZ52391.1"/>
    <property type="molecule type" value="Genomic_DNA"/>
</dbReference>
<organism evidence="10 11">
    <name type="scientific">Amycolatopsis coloradensis</name>
    <dbReference type="NCBI Taxonomy" id="76021"/>
    <lineage>
        <taxon>Bacteria</taxon>
        <taxon>Bacillati</taxon>
        <taxon>Actinomycetota</taxon>
        <taxon>Actinomycetes</taxon>
        <taxon>Pseudonocardiales</taxon>
        <taxon>Pseudonocardiaceae</taxon>
        <taxon>Amycolatopsis</taxon>
    </lineage>
</organism>
<dbReference type="InterPro" id="IPR036250">
    <property type="entry name" value="AcylCo_DH-like_C"/>
</dbReference>
<dbReference type="Proteomes" id="UP000187486">
    <property type="component" value="Unassembled WGS sequence"/>
</dbReference>
<dbReference type="GO" id="GO:0003995">
    <property type="term" value="F:acyl-CoA dehydrogenase activity"/>
    <property type="evidence" value="ECO:0007669"/>
    <property type="project" value="TreeGrafter"/>
</dbReference>
<evidence type="ECO:0000256" key="3">
    <source>
        <dbReference type="ARBA" id="ARBA00022630"/>
    </source>
</evidence>
<dbReference type="Pfam" id="PF02771">
    <property type="entry name" value="Acyl-CoA_dh_N"/>
    <property type="match status" value="1"/>
</dbReference>
<dbReference type="InterPro" id="IPR006091">
    <property type="entry name" value="Acyl-CoA_Oxase/DH_mid-dom"/>
</dbReference>
<dbReference type="PANTHER" id="PTHR48083">
    <property type="entry name" value="MEDIUM-CHAIN SPECIFIC ACYL-COA DEHYDROGENASE, MITOCHONDRIAL-RELATED"/>
    <property type="match status" value="1"/>
</dbReference>
<evidence type="ECO:0008006" key="12">
    <source>
        <dbReference type="Google" id="ProtNLM"/>
    </source>
</evidence>
<dbReference type="InterPro" id="IPR013786">
    <property type="entry name" value="AcylCoA_DH/ox_N"/>
</dbReference>
<dbReference type="RefSeq" id="WP_076160419.1">
    <property type="nucleotide sequence ID" value="NZ_JBEZVB010000020.1"/>
</dbReference>
<dbReference type="InterPro" id="IPR009100">
    <property type="entry name" value="AcylCoA_DH/oxidase_NM_dom_sf"/>
</dbReference>
<dbReference type="AlphaFoldDB" id="A0A1R0KUU7"/>
<evidence type="ECO:0000256" key="5">
    <source>
        <dbReference type="ARBA" id="ARBA00023002"/>
    </source>
</evidence>
<reference evidence="10 11" key="1">
    <citation type="submission" date="2016-01" db="EMBL/GenBank/DDBJ databases">
        <title>Amycolatopsis coloradensis genome sequencing and assembly.</title>
        <authorList>
            <person name="Mayilraj S."/>
        </authorList>
    </citation>
    <scope>NUCLEOTIDE SEQUENCE [LARGE SCALE GENOMIC DNA]</scope>
    <source>
        <strain evidence="10 11">DSM 44225</strain>
    </source>
</reference>